<organism evidence="6 7">
    <name type="scientific">Hypsibius exemplaris</name>
    <name type="common">Freshwater tardigrade</name>
    <dbReference type="NCBI Taxonomy" id="2072580"/>
    <lineage>
        <taxon>Eukaryota</taxon>
        <taxon>Metazoa</taxon>
        <taxon>Ecdysozoa</taxon>
        <taxon>Tardigrada</taxon>
        <taxon>Eutardigrada</taxon>
        <taxon>Parachela</taxon>
        <taxon>Hypsibioidea</taxon>
        <taxon>Hypsibiidae</taxon>
        <taxon>Hypsibius</taxon>
    </lineage>
</organism>
<dbReference type="SUPFAM" id="SSF49482">
    <property type="entry name" value="Aromatic compound dioxygenase"/>
    <property type="match status" value="1"/>
</dbReference>
<dbReference type="Gene3D" id="2.60.130.10">
    <property type="entry name" value="Aromatic compound dioxygenase"/>
    <property type="match status" value="1"/>
</dbReference>
<proteinExistence type="inferred from homology"/>
<dbReference type="InterPro" id="IPR000627">
    <property type="entry name" value="Intradiol_dOase_C"/>
</dbReference>
<reference evidence="7" key="1">
    <citation type="submission" date="2017-01" db="EMBL/GenBank/DDBJ databases">
        <title>Comparative genomics of anhydrobiosis in the tardigrade Hypsibius dujardini.</title>
        <authorList>
            <person name="Yoshida Y."/>
            <person name="Koutsovoulos G."/>
            <person name="Laetsch D."/>
            <person name="Stevens L."/>
            <person name="Kumar S."/>
            <person name="Horikawa D."/>
            <person name="Ishino K."/>
            <person name="Komine S."/>
            <person name="Tomita M."/>
            <person name="Blaxter M."/>
            <person name="Arakawa K."/>
        </authorList>
    </citation>
    <scope>NUCLEOTIDE SEQUENCE [LARGE SCALE GENOMIC DNA]</scope>
    <source>
        <strain evidence="7">Z151</strain>
    </source>
</reference>
<dbReference type="PANTHER" id="PTHR33711:SF10">
    <property type="entry name" value="INTRADIOL RING-CLEAVAGE DIOXYGENASES DOMAIN-CONTAINING PROTEIN"/>
    <property type="match status" value="1"/>
</dbReference>
<dbReference type="Pfam" id="PF00775">
    <property type="entry name" value="Dioxygenase_C"/>
    <property type="match status" value="1"/>
</dbReference>
<gene>
    <name evidence="6" type="ORF">BV898_18223</name>
</gene>
<keyword evidence="4" id="KW-0732">Signal</keyword>
<dbReference type="InterPro" id="IPR050770">
    <property type="entry name" value="Intradiol_RC_Dioxygenase"/>
</dbReference>
<evidence type="ECO:0000313" key="7">
    <source>
        <dbReference type="Proteomes" id="UP000192578"/>
    </source>
</evidence>
<dbReference type="Proteomes" id="UP000192578">
    <property type="component" value="Unassembled WGS sequence"/>
</dbReference>
<feature type="signal peptide" evidence="4">
    <location>
        <begin position="1"/>
        <end position="21"/>
    </location>
</feature>
<feature type="domain" description="Intradiol ring-cleavage dioxygenases" evidence="5">
    <location>
        <begin position="69"/>
        <end position="243"/>
    </location>
</feature>
<protein>
    <recommendedName>
        <fullName evidence="5">Intradiol ring-cleavage dioxygenases domain-containing protein</fullName>
    </recommendedName>
</protein>
<evidence type="ECO:0000256" key="3">
    <source>
        <dbReference type="ARBA" id="ARBA00023002"/>
    </source>
</evidence>
<keyword evidence="2" id="KW-0223">Dioxygenase</keyword>
<accession>A0A9X6NH81</accession>
<name>A0A9X6NH81_HYPEX</name>
<dbReference type="OrthoDB" id="5238185at2759"/>
<dbReference type="GO" id="GO:0008199">
    <property type="term" value="F:ferric iron binding"/>
    <property type="evidence" value="ECO:0007669"/>
    <property type="project" value="InterPro"/>
</dbReference>
<keyword evidence="7" id="KW-1185">Reference proteome</keyword>
<feature type="chain" id="PRO_5040794395" description="Intradiol ring-cleavage dioxygenases domain-containing protein" evidence="4">
    <location>
        <begin position="22"/>
        <end position="255"/>
    </location>
</feature>
<evidence type="ECO:0000259" key="5">
    <source>
        <dbReference type="Pfam" id="PF00775"/>
    </source>
</evidence>
<dbReference type="GO" id="GO:0016702">
    <property type="term" value="F:oxidoreductase activity, acting on single donors with incorporation of molecular oxygen, incorporation of two atoms of oxygen"/>
    <property type="evidence" value="ECO:0007669"/>
    <property type="project" value="InterPro"/>
</dbReference>
<evidence type="ECO:0000313" key="6">
    <source>
        <dbReference type="EMBL" id="OWA53800.1"/>
    </source>
</evidence>
<evidence type="ECO:0000256" key="1">
    <source>
        <dbReference type="ARBA" id="ARBA00007825"/>
    </source>
</evidence>
<dbReference type="InterPro" id="IPR015889">
    <property type="entry name" value="Intradiol_dOase_core"/>
</dbReference>
<evidence type="ECO:0000256" key="2">
    <source>
        <dbReference type="ARBA" id="ARBA00022964"/>
    </source>
</evidence>
<comment type="caution">
    <text evidence="6">The sequence shown here is derived from an EMBL/GenBank/DDBJ whole genome shotgun (WGS) entry which is preliminary data.</text>
</comment>
<comment type="similarity">
    <text evidence="1">Belongs to the intradiol ring-cleavage dioxygenase family.</text>
</comment>
<keyword evidence="3" id="KW-0560">Oxidoreductase</keyword>
<dbReference type="EMBL" id="MTYJ01000347">
    <property type="protein sequence ID" value="OWA53800.1"/>
    <property type="molecule type" value="Genomic_DNA"/>
</dbReference>
<dbReference type="PANTHER" id="PTHR33711">
    <property type="entry name" value="DIOXYGENASE, PUTATIVE (AFU_ORTHOLOGUE AFUA_2G02910)-RELATED"/>
    <property type="match status" value="1"/>
</dbReference>
<dbReference type="AlphaFoldDB" id="A0A9X6NH81"/>
<evidence type="ECO:0000256" key="4">
    <source>
        <dbReference type="SAM" id="SignalP"/>
    </source>
</evidence>
<sequence>MIEDLVCCLVVLFVSVRTVRSQDFVSCFPGAPGCFVLDRVGLASYDPKGPFTCSQRSGACMTTQCVEEGPYYKTNAPIQMIGEGRNGFTPQICPNSVSNDRLIMNGTVRVVDANNPCGRPTRAMLDVWHADPEGNYTDIRPSAGDYKCRTRLITGDSGFYTYSTTMPGRYASPALGPGFRAVHVHVKVTPLDSNNKPIGRTLTLQQYFALDMYMGKNDVCTECRSDDPTLITHLQHSYDIKTFDGVHDILLAAIF</sequence>